<gene>
    <name evidence="1" type="ORF">SAMN05421684_4828</name>
</gene>
<organism evidence="1 2">
    <name type="scientific">Asanoa ishikariensis</name>
    <dbReference type="NCBI Taxonomy" id="137265"/>
    <lineage>
        <taxon>Bacteria</taxon>
        <taxon>Bacillati</taxon>
        <taxon>Actinomycetota</taxon>
        <taxon>Actinomycetes</taxon>
        <taxon>Micromonosporales</taxon>
        <taxon>Micromonosporaceae</taxon>
        <taxon>Asanoa</taxon>
    </lineage>
</organism>
<dbReference type="STRING" id="137265.SAMN05421684_4828"/>
<dbReference type="Proteomes" id="UP000199632">
    <property type="component" value="Unassembled WGS sequence"/>
</dbReference>
<keyword evidence="2" id="KW-1185">Reference proteome</keyword>
<dbReference type="Gene3D" id="3.80.10.10">
    <property type="entry name" value="Ribonuclease Inhibitor"/>
    <property type="match status" value="1"/>
</dbReference>
<dbReference type="InterPro" id="IPR032675">
    <property type="entry name" value="LRR_dom_sf"/>
</dbReference>
<evidence type="ECO:0000313" key="1">
    <source>
        <dbReference type="EMBL" id="SDZ35667.1"/>
    </source>
</evidence>
<dbReference type="EMBL" id="FNQB01000002">
    <property type="protein sequence ID" value="SDZ35667.1"/>
    <property type="molecule type" value="Genomic_DNA"/>
</dbReference>
<protein>
    <recommendedName>
        <fullName evidence="3">Leucine Rich repeat-containing protein</fullName>
    </recommendedName>
</protein>
<proteinExistence type="predicted"/>
<dbReference type="AlphaFoldDB" id="A0A1H3SD63"/>
<reference evidence="2" key="1">
    <citation type="submission" date="2016-10" db="EMBL/GenBank/DDBJ databases">
        <authorList>
            <person name="Varghese N."/>
            <person name="Submissions S."/>
        </authorList>
    </citation>
    <scope>NUCLEOTIDE SEQUENCE [LARGE SCALE GENOMIC DNA]</scope>
    <source>
        <strain evidence="2">DSM 44718</strain>
    </source>
</reference>
<evidence type="ECO:0008006" key="3">
    <source>
        <dbReference type="Google" id="ProtNLM"/>
    </source>
</evidence>
<accession>A0A1H3SD63</accession>
<sequence>MVEVVCCGRFTADDAVLYHAGEGWPPFHVLGPSHPVVHDGSPYSIHDRFECWDRVDLEQLAAVGDRVRFLTVWTPELGAESLPPLTGLTILEHDAFADGLPAYSRFPKLSHLRLRLAAADAFQVVDSGDPLRSLESLTISNLPARDWGHAALAAIAPAVTRVELHAAGRLWLGAFGAGLRSITLSGDTIDGPVELPPHLERLNLRLRETTDRDVSALLEAEIDYLTLSGTTVTEAILAAAGRSARRQVDLFRTGLSPEALARFRTDHPALDVLPWEAQYDATMLSADG</sequence>
<evidence type="ECO:0000313" key="2">
    <source>
        <dbReference type="Proteomes" id="UP000199632"/>
    </source>
</evidence>
<name>A0A1H3SD63_9ACTN</name>